<dbReference type="SUPFAM" id="SSF49899">
    <property type="entry name" value="Concanavalin A-like lectins/glucanases"/>
    <property type="match status" value="1"/>
</dbReference>
<keyword evidence="4" id="KW-1185">Reference proteome</keyword>
<keyword evidence="1" id="KW-0430">Lectin</keyword>
<gene>
    <name evidence="3" type="ORF">Ddye_020543</name>
</gene>
<feature type="domain" description="Legume lectin" evidence="2">
    <location>
        <begin position="35"/>
        <end position="108"/>
    </location>
</feature>
<sequence length="133" mass="15298">MAVNWRRWRWKIEAFGISVIEWWQVTGSYFGRRWFSNDSHLDSSVVRLANDSNQFSFGRAYHPQKLTMKPGSNSTTLFSFSTLFVFSVLPEIASSSGFGLYFVLTNFTSSGLWSLHPRPFSSSVKAVDRRLID</sequence>
<reference evidence="3" key="1">
    <citation type="journal article" date="2023" name="Plant J.">
        <title>Genome sequences and population genomics provide insights into the demographic history, inbreeding, and mutation load of two 'living fossil' tree species of Dipteronia.</title>
        <authorList>
            <person name="Feng Y."/>
            <person name="Comes H.P."/>
            <person name="Chen J."/>
            <person name="Zhu S."/>
            <person name="Lu R."/>
            <person name="Zhang X."/>
            <person name="Li P."/>
            <person name="Qiu J."/>
            <person name="Olsen K.M."/>
            <person name="Qiu Y."/>
        </authorList>
    </citation>
    <scope>NUCLEOTIDE SEQUENCE</scope>
    <source>
        <strain evidence="3">KIB01</strain>
    </source>
</reference>
<evidence type="ECO:0000313" key="3">
    <source>
        <dbReference type="EMBL" id="KAK2645348.1"/>
    </source>
</evidence>
<dbReference type="Pfam" id="PF00139">
    <property type="entry name" value="Lectin_legB"/>
    <property type="match status" value="1"/>
</dbReference>
<proteinExistence type="predicted"/>
<dbReference type="Proteomes" id="UP001280121">
    <property type="component" value="Unassembled WGS sequence"/>
</dbReference>
<dbReference type="Gene3D" id="2.60.120.200">
    <property type="match status" value="1"/>
</dbReference>
<evidence type="ECO:0000259" key="2">
    <source>
        <dbReference type="Pfam" id="PF00139"/>
    </source>
</evidence>
<dbReference type="InterPro" id="IPR001220">
    <property type="entry name" value="Legume_lectin_dom"/>
</dbReference>
<protein>
    <recommendedName>
        <fullName evidence="2">Legume lectin domain-containing protein</fullName>
    </recommendedName>
</protein>
<dbReference type="EMBL" id="JANJYI010000006">
    <property type="protein sequence ID" value="KAK2645348.1"/>
    <property type="molecule type" value="Genomic_DNA"/>
</dbReference>
<comment type="caution">
    <text evidence="3">The sequence shown here is derived from an EMBL/GenBank/DDBJ whole genome shotgun (WGS) entry which is preliminary data.</text>
</comment>
<dbReference type="GO" id="GO:0030246">
    <property type="term" value="F:carbohydrate binding"/>
    <property type="evidence" value="ECO:0007669"/>
    <property type="project" value="UniProtKB-KW"/>
</dbReference>
<accession>A0AAD9WWP0</accession>
<organism evidence="3 4">
    <name type="scientific">Dipteronia dyeriana</name>
    <dbReference type="NCBI Taxonomy" id="168575"/>
    <lineage>
        <taxon>Eukaryota</taxon>
        <taxon>Viridiplantae</taxon>
        <taxon>Streptophyta</taxon>
        <taxon>Embryophyta</taxon>
        <taxon>Tracheophyta</taxon>
        <taxon>Spermatophyta</taxon>
        <taxon>Magnoliopsida</taxon>
        <taxon>eudicotyledons</taxon>
        <taxon>Gunneridae</taxon>
        <taxon>Pentapetalae</taxon>
        <taxon>rosids</taxon>
        <taxon>malvids</taxon>
        <taxon>Sapindales</taxon>
        <taxon>Sapindaceae</taxon>
        <taxon>Hippocastanoideae</taxon>
        <taxon>Acereae</taxon>
        <taxon>Dipteronia</taxon>
    </lineage>
</organism>
<evidence type="ECO:0000256" key="1">
    <source>
        <dbReference type="ARBA" id="ARBA00022734"/>
    </source>
</evidence>
<evidence type="ECO:0000313" key="4">
    <source>
        <dbReference type="Proteomes" id="UP001280121"/>
    </source>
</evidence>
<dbReference type="AlphaFoldDB" id="A0AAD9WWP0"/>
<dbReference type="InterPro" id="IPR013320">
    <property type="entry name" value="ConA-like_dom_sf"/>
</dbReference>
<name>A0AAD9WWP0_9ROSI</name>